<keyword evidence="2" id="KW-0547">Nucleotide-binding</keyword>
<dbReference type="GO" id="GO:0005524">
    <property type="term" value="F:ATP binding"/>
    <property type="evidence" value="ECO:0007669"/>
    <property type="project" value="UniProtKB-KW"/>
</dbReference>
<dbReference type="InterPro" id="IPR003593">
    <property type="entry name" value="AAA+_ATPase"/>
</dbReference>
<reference evidence="3" key="1">
    <citation type="journal article" date="2019" name="Int. J. Syst. Evol. Microbiol.">
        <title>The Global Catalogue of Microorganisms (GCM) 10K type strain sequencing project: providing services to taxonomists for standard genome sequencing and annotation.</title>
        <authorList>
            <consortium name="The Broad Institute Genomics Platform"/>
            <consortium name="The Broad Institute Genome Sequencing Center for Infectious Disease"/>
            <person name="Wu L."/>
            <person name="Ma J."/>
        </authorList>
    </citation>
    <scope>NUCLEOTIDE SEQUENCE [LARGE SCALE GENOMIC DNA]</scope>
    <source>
        <strain evidence="3">CGMCC 4.7466</strain>
    </source>
</reference>
<proteinExistence type="predicted"/>
<gene>
    <name evidence="2" type="ORF">ACFPFU_23380</name>
</gene>
<keyword evidence="2" id="KW-0067">ATP-binding</keyword>
<evidence type="ECO:0000259" key="1">
    <source>
        <dbReference type="SMART" id="SM00382"/>
    </source>
</evidence>
<protein>
    <submittedName>
        <fullName evidence="2">ATP-binding protein</fullName>
    </submittedName>
</protein>
<dbReference type="InterPro" id="IPR027417">
    <property type="entry name" value="P-loop_NTPase"/>
</dbReference>
<evidence type="ECO:0000313" key="3">
    <source>
        <dbReference type="Proteomes" id="UP001595818"/>
    </source>
</evidence>
<dbReference type="EMBL" id="JBHSJJ010000020">
    <property type="protein sequence ID" value="MFC4874665.1"/>
    <property type="molecule type" value="Genomic_DNA"/>
</dbReference>
<dbReference type="Pfam" id="PF13173">
    <property type="entry name" value="AAA_14"/>
    <property type="match status" value="1"/>
</dbReference>
<keyword evidence="3" id="KW-1185">Reference proteome</keyword>
<dbReference type="RefSeq" id="WP_377068734.1">
    <property type="nucleotide sequence ID" value="NZ_JBHSJJ010000020.1"/>
</dbReference>
<feature type="domain" description="AAA+ ATPase" evidence="1">
    <location>
        <begin position="30"/>
        <end position="147"/>
    </location>
</feature>
<dbReference type="InterPro" id="IPR041682">
    <property type="entry name" value="AAA_14"/>
</dbReference>
<dbReference type="SMART" id="SM00382">
    <property type="entry name" value="AAA"/>
    <property type="match status" value="1"/>
</dbReference>
<dbReference type="Gene3D" id="3.40.50.300">
    <property type="entry name" value="P-loop containing nucleotide triphosphate hydrolases"/>
    <property type="match status" value="1"/>
</dbReference>
<name>A0ABV9T7D5_9BACT</name>
<dbReference type="PANTHER" id="PTHR42990">
    <property type="entry name" value="ATPASE"/>
    <property type="match status" value="1"/>
</dbReference>
<dbReference type="Proteomes" id="UP001595818">
    <property type="component" value="Unassembled WGS sequence"/>
</dbReference>
<comment type="caution">
    <text evidence="2">The sequence shown here is derived from an EMBL/GenBank/DDBJ whole genome shotgun (WGS) entry which is preliminary data.</text>
</comment>
<dbReference type="SUPFAM" id="SSF52540">
    <property type="entry name" value="P-loop containing nucleoside triphosphate hydrolases"/>
    <property type="match status" value="1"/>
</dbReference>
<evidence type="ECO:0000313" key="2">
    <source>
        <dbReference type="EMBL" id="MFC4874665.1"/>
    </source>
</evidence>
<organism evidence="2 3">
    <name type="scientific">Negadavirga shengliensis</name>
    <dbReference type="NCBI Taxonomy" id="1389218"/>
    <lineage>
        <taxon>Bacteria</taxon>
        <taxon>Pseudomonadati</taxon>
        <taxon>Bacteroidota</taxon>
        <taxon>Cytophagia</taxon>
        <taxon>Cytophagales</taxon>
        <taxon>Cyclobacteriaceae</taxon>
        <taxon>Negadavirga</taxon>
    </lineage>
</organism>
<sequence length="396" mass="45580">MEHLFEKSYQKFSRVPTQFRRYLIRQIDWNSRLIGIKGARGAGKTTLLLQYAKEHLPVGKQTLYVSLDDLYFTANNLVDLADTFVKQGGKFLLLDEVHRYSNWSQEIKNIYDDQPDLKVVFTGSSMMHLDQATGDLSRRAVMYELMGLSFREYLSFTRKDEFNAISFGDLLASHTTIAMEITGRLHPLEHFTDYLRYGYYPYFVDSPKLYWQKLSETISLALSIDLPSSQDISYASVEKIRLLLHIIAESVPFKPNISKLSERIGISRNSLVHFLRHLEALRIIKSLYADTKGIGSLQKPEKVYLHHPNLQYALARENSNIGNVRESFFINQVGTVSPLHYTKEGDFFIDGYTFEIGGSKKTQKQIKHLENAFVAADGIEIGHAHKIPLWLFGFLY</sequence>
<dbReference type="PANTHER" id="PTHR42990:SF1">
    <property type="entry name" value="AAA+ ATPASE DOMAIN-CONTAINING PROTEIN"/>
    <property type="match status" value="1"/>
</dbReference>
<accession>A0ABV9T7D5</accession>